<dbReference type="OrthoDB" id="9782229at2"/>
<dbReference type="PROSITE" id="PS51123">
    <property type="entry name" value="OMPA_2"/>
    <property type="match status" value="1"/>
</dbReference>
<dbReference type="PRINTS" id="PR01021">
    <property type="entry name" value="OMPADOMAIN"/>
</dbReference>
<feature type="domain" description="OmpA-like" evidence="6">
    <location>
        <begin position="118"/>
        <end position="235"/>
    </location>
</feature>
<dbReference type="EMBL" id="QGTJ01000012">
    <property type="protein sequence ID" value="PWV59038.1"/>
    <property type="molecule type" value="Genomic_DNA"/>
</dbReference>
<evidence type="ECO:0000259" key="6">
    <source>
        <dbReference type="PROSITE" id="PS51123"/>
    </source>
</evidence>
<dbReference type="GO" id="GO:0009279">
    <property type="term" value="C:cell outer membrane"/>
    <property type="evidence" value="ECO:0007669"/>
    <property type="project" value="UniProtKB-SubCell"/>
</dbReference>
<dbReference type="InterPro" id="IPR006664">
    <property type="entry name" value="OMP_bac"/>
</dbReference>
<keyword evidence="2 4" id="KW-0472">Membrane</keyword>
<evidence type="ECO:0000313" key="7">
    <source>
        <dbReference type="EMBL" id="PWV59038.1"/>
    </source>
</evidence>
<dbReference type="Gene3D" id="3.30.1330.60">
    <property type="entry name" value="OmpA-like domain"/>
    <property type="match status" value="1"/>
</dbReference>
<evidence type="ECO:0000256" key="4">
    <source>
        <dbReference type="PROSITE-ProRule" id="PRU00473"/>
    </source>
</evidence>
<evidence type="ECO:0000313" key="8">
    <source>
        <dbReference type="Proteomes" id="UP000246569"/>
    </source>
</evidence>
<evidence type="ECO:0000256" key="3">
    <source>
        <dbReference type="ARBA" id="ARBA00023237"/>
    </source>
</evidence>
<dbReference type="InterPro" id="IPR050330">
    <property type="entry name" value="Bact_OuterMem_StrucFunc"/>
</dbReference>
<feature type="chain" id="PRO_5016347594" evidence="5">
    <location>
        <begin position="29"/>
        <end position="235"/>
    </location>
</feature>
<protein>
    <submittedName>
        <fullName evidence="7">Outer membrane protein OmpA-like peptidoglycan-associated protein</fullName>
    </submittedName>
</protein>
<dbReference type="Pfam" id="PF00691">
    <property type="entry name" value="OmpA"/>
    <property type="match status" value="1"/>
</dbReference>
<comment type="caution">
    <text evidence="7">The sequence shown here is derived from an EMBL/GenBank/DDBJ whole genome shotgun (WGS) entry which is preliminary data.</text>
</comment>
<dbReference type="InterPro" id="IPR036737">
    <property type="entry name" value="OmpA-like_sf"/>
</dbReference>
<evidence type="ECO:0000256" key="1">
    <source>
        <dbReference type="ARBA" id="ARBA00004442"/>
    </source>
</evidence>
<comment type="subcellular location">
    <subcellularLocation>
        <location evidence="1">Cell outer membrane</location>
    </subcellularLocation>
</comment>
<gene>
    <name evidence="7" type="ORF">C7443_11236</name>
</gene>
<dbReference type="AlphaFoldDB" id="A0A317MSD2"/>
<accession>A0A317MSD2</accession>
<name>A0A317MSD2_9GAMM</name>
<sequence>MRPSFVKTGTSLALLASLGLLMTGCVQPASVAPPAGTVSACGYVNTAESNNTGTGLLVGALAGAALGAATGHSHGKRAAIGAAGGALVGGAIGAYMDQKEQALRQQLAGSGVLVARSGNLVILTFPEGITFPVGKSTLAGGARQSLDRIAPTLASSDRARIGVCGHTDSTGSRSFNEQLGLNRARAVADELMRAGVPGYRIDVRGFADDMPIASNATAAGRAQNRRVEIVLVPTS</sequence>
<dbReference type="PROSITE" id="PS51257">
    <property type="entry name" value="PROKAR_LIPOPROTEIN"/>
    <property type="match status" value="1"/>
</dbReference>
<dbReference type="SUPFAM" id="SSF103088">
    <property type="entry name" value="OmpA-like"/>
    <property type="match status" value="1"/>
</dbReference>
<keyword evidence="8" id="KW-1185">Reference proteome</keyword>
<dbReference type="InterPro" id="IPR039567">
    <property type="entry name" value="Gly-zipper"/>
</dbReference>
<feature type="signal peptide" evidence="5">
    <location>
        <begin position="1"/>
        <end position="28"/>
    </location>
</feature>
<evidence type="ECO:0000256" key="2">
    <source>
        <dbReference type="ARBA" id="ARBA00023136"/>
    </source>
</evidence>
<dbReference type="CDD" id="cd07185">
    <property type="entry name" value="OmpA_C-like"/>
    <property type="match status" value="1"/>
</dbReference>
<dbReference type="Pfam" id="PF13488">
    <property type="entry name" value="Gly-zipper_Omp"/>
    <property type="match status" value="1"/>
</dbReference>
<dbReference type="PANTHER" id="PTHR30329">
    <property type="entry name" value="STATOR ELEMENT OF FLAGELLAR MOTOR COMPLEX"/>
    <property type="match status" value="1"/>
</dbReference>
<proteinExistence type="predicted"/>
<dbReference type="Proteomes" id="UP000246569">
    <property type="component" value="Unassembled WGS sequence"/>
</dbReference>
<evidence type="ECO:0000256" key="5">
    <source>
        <dbReference type="SAM" id="SignalP"/>
    </source>
</evidence>
<reference evidence="7 8" key="1">
    <citation type="submission" date="2018-05" db="EMBL/GenBank/DDBJ databases">
        <title>Genomic Encyclopedia of Type Strains, Phase IV (KMG-IV): sequencing the most valuable type-strain genomes for metagenomic binning, comparative biology and taxonomic classification.</title>
        <authorList>
            <person name="Goeker M."/>
        </authorList>
    </citation>
    <scope>NUCLEOTIDE SEQUENCE [LARGE SCALE GENOMIC DNA]</scope>
    <source>
        <strain evidence="7 8">DSM 23606</strain>
    </source>
</reference>
<dbReference type="PANTHER" id="PTHR30329:SF21">
    <property type="entry name" value="LIPOPROTEIN YIAD-RELATED"/>
    <property type="match status" value="1"/>
</dbReference>
<keyword evidence="5" id="KW-0732">Signal</keyword>
<dbReference type="InterPro" id="IPR006665">
    <property type="entry name" value="OmpA-like"/>
</dbReference>
<keyword evidence="3" id="KW-0998">Cell outer membrane</keyword>
<organism evidence="7 8">
    <name type="scientific">Plasticicumulans acidivorans</name>
    <dbReference type="NCBI Taxonomy" id="886464"/>
    <lineage>
        <taxon>Bacteria</taxon>
        <taxon>Pseudomonadati</taxon>
        <taxon>Pseudomonadota</taxon>
        <taxon>Gammaproteobacteria</taxon>
        <taxon>Candidatus Competibacteraceae</taxon>
        <taxon>Plasticicumulans</taxon>
    </lineage>
</organism>
<dbReference type="RefSeq" id="WP_110019822.1">
    <property type="nucleotide sequence ID" value="NZ_QGTJ01000012.1"/>
</dbReference>